<dbReference type="EMBL" id="MBUA01000012">
    <property type="protein sequence ID" value="MBC6490735.1"/>
    <property type="molecule type" value="Genomic_DNA"/>
</dbReference>
<keyword evidence="5" id="KW-1185">Reference proteome</keyword>
<dbReference type="Proteomes" id="UP000765802">
    <property type="component" value="Unassembled WGS sequence"/>
</dbReference>
<evidence type="ECO:0000313" key="4">
    <source>
        <dbReference type="EMBL" id="MBC6490735.1"/>
    </source>
</evidence>
<dbReference type="InterPro" id="IPR010099">
    <property type="entry name" value="SDR39U1"/>
</dbReference>
<dbReference type="Pfam" id="PF01370">
    <property type="entry name" value="Epimerase"/>
    <property type="match status" value="1"/>
</dbReference>
<gene>
    <name evidence="4" type="ORF">BC349_06805</name>
</gene>
<dbReference type="Gene3D" id="3.40.50.720">
    <property type="entry name" value="NAD(P)-binding Rossmann-like Domain"/>
    <property type="match status" value="1"/>
</dbReference>
<evidence type="ECO:0000313" key="5">
    <source>
        <dbReference type="Proteomes" id="UP000765802"/>
    </source>
</evidence>
<comment type="similarity">
    <text evidence="1">Belongs to the NAD(P)-dependent epimerase/dehydratase family. SDR39U1 subfamily.</text>
</comment>
<dbReference type="InterPro" id="IPR036291">
    <property type="entry name" value="NAD(P)-bd_dom_sf"/>
</dbReference>
<sequence>MQTVLISGGTGTVGKALTSYLLDKGYKVIVLTRDPSRFQAMGHLSYAAWDVKKQSIDSSAITDTDHIIHLAGAGVADKRWSAARKKEIRDSRVMGGELICKALREIPNKVQTVVSSSAIGWYGPDPQVPNSNPFTEVDPAHESFLGSTCREWEQGIIPVQELGKRLVILRTGIVLSAEGGALAEFMKPLKFGIAAILSTGNQVVSWIHINDLVRMYVSAFEKAAWSGVYNAVAPHPVNNKTLTLTLAKQLKGKAFMPVHVPAFVLKIVLGEMSIEVLKSATVSSSKIQRAGFQFAYPTIESALEQLV</sequence>
<dbReference type="PANTHER" id="PTHR11092">
    <property type="entry name" value="SUGAR NUCLEOTIDE EPIMERASE RELATED"/>
    <property type="match status" value="1"/>
</dbReference>
<feature type="domain" description="DUF1731" evidence="3">
    <location>
        <begin position="260"/>
        <end position="306"/>
    </location>
</feature>
<reference evidence="4 5" key="1">
    <citation type="submission" date="2016-07" db="EMBL/GenBank/DDBJ databases">
        <title>Genome analysis of Flavihumibacter stibioxidans YS-17.</title>
        <authorList>
            <person name="Shi K."/>
            <person name="Han Y."/>
            <person name="Wang G."/>
        </authorList>
    </citation>
    <scope>NUCLEOTIDE SEQUENCE [LARGE SCALE GENOMIC DNA]</scope>
    <source>
        <strain evidence="4 5">YS-17</strain>
    </source>
</reference>
<accession>A0ABR7M7M7</accession>
<feature type="domain" description="NAD-dependent epimerase/dehydratase" evidence="2">
    <location>
        <begin position="4"/>
        <end position="230"/>
    </location>
</feature>
<protein>
    <submittedName>
        <fullName evidence="4">TIGR01777 family protein</fullName>
    </submittedName>
</protein>
<organism evidence="4 5">
    <name type="scientific">Flavihumibacter stibioxidans</name>
    <dbReference type="NCBI Taxonomy" id="1834163"/>
    <lineage>
        <taxon>Bacteria</taxon>
        <taxon>Pseudomonadati</taxon>
        <taxon>Bacteroidota</taxon>
        <taxon>Chitinophagia</taxon>
        <taxon>Chitinophagales</taxon>
        <taxon>Chitinophagaceae</taxon>
        <taxon>Flavihumibacter</taxon>
    </lineage>
</organism>
<dbReference type="InterPro" id="IPR001509">
    <property type="entry name" value="Epimerase_deHydtase"/>
</dbReference>
<dbReference type="NCBIfam" id="TIGR01777">
    <property type="entry name" value="yfcH"/>
    <property type="match status" value="1"/>
</dbReference>
<dbReference type="RefSeq" id="WP_187256091.1">
    <property type="nucleotide sequence ID" value="NZ_JBHULF010000014.1"/>
</dbReference>
<dbReference type="Pfam" id="PF08338">
    <property type="entry name" value="DUF1731"/>
    <property type="match status" value="1"/>
</dbReference>
<dbReference type="PANTHER" id="PTHR11092:SF0">
    <property type="entry name" value="EPIMERASE FAMILY PROTEIN SDR39U1"/>
    <property type="match status" value="1"/>
</dbReference>
<evidence type="ECO:0000256" key="1">
    <source>
        <dbReference type="ARBA" id="ARBA00009353"/>
    </source>
</evidence>
<proteinExistence type="inferred from homology"/>
<name>A0ABR7M7M7_9BACT</name>
<evidence type="ECO:0000259" key="2">
    <source>
        <dbReference type="Pfam" id="PF01370"/>
    </source>
</evidence>
<evidence type="ECO:0000259" key="3">
    <source>
        <dbReference type="Pfam" id="PF08338"/>
    </source>
</evidence>
<comment type="caution">
    <text evidence="4">The sequence shown here is derived from an EMBL/GenBank/DDBJ whole genome shotgun (WGS) entry which is preliminary data.</text>
</comment>
<dbReference type="InterPro" id="IPR013549">
    <property type="entry name" value="DUF1731"/>
</dbReference>
<dbReference type="SUPFAM" id="SSF51735">
    <property type="entry name" value="NAD(P)-binding Rossmann-fold domains"/>
    <property type="match status" value="1"/>
</dbReference>